<reference evidence="1 2" key="2">
    <citation type="submission" date="2013-04" db="EMBL/GenBank/DDBJ databases">
        <title>Comparative genomics of 12 strains of Erwinia amylovora identifies a pan-genome with a large conserved core and provides insights into host specificity.</title>
        <authorList>
            <person name="Mann R.A."/>
            <person name="Smits T.H.M."/>
            <person name="Buehlmann A."/>
            <person name="Blom J."/>
            <person name="Goesmann A."/>
            <person name="Frey J.E."/>
            <person name="Plummer K.M."/>
            <person name="Beer S.V."/>
            <person name="Luck J."/>
            <person name="Duffy B."/>
            <person name="Rodoni B."/>
        </authorList>
    </citation>
    <scope>NUCLEOTIDE SEQUENCE [LARGE SCALE GENOMIC DNA]</scope>
    <source>
        <strain evidence="2">CFBP 1232</strain>
    </source>
</reference>
<proteinExistence type="predicted"/>
<sequence>MFKYRISPRAILPANFNMQANTFSYRPVAKSTNEIIRICT</sequence>
<organism evidence="1 2">
    <name type="scientific">Erwinia amylovora NBRC 12687 = CFBP 1232</name>
    <dbReference type="NCBI Taxonomy" id="1219359"/>
    <lineage>
        <taxon>Bacteria</taxon>
        <taxon>Pseudomonadati</taxon>
        <taxon>Pseudomonadota</taxon>
        <taxon>Gammaproteobacteria</taxon>
        <taxon>Enterobacterales</taxon>
        <taxon>Erwiniaceae</taxon>
        <taxon>Erwinia</taxon>
    </lineage>
</organism>
<reference evidence="1 2" key="1">
    <citation type="submission" date="2012-11" db="EMBL/GenBank/DDBJ databases">
        <authorList>
            <person name="Linke B."/>
        </authorList>
    </citation>
    <scope>NUCLEOTIDE SEQUENCE [LARGE SCALE GENOMIC DNA]</scope>
    <source>
        <strain evidence="2">CFBP 1232</strain>
    </source>
</reference>
<dbReference type="EMBL" id="CAPB01000011">
    <property type="protein sequence ID" value="CCO93496.1"/>
    <property type="molecule type" value="Genomic_DNA"/>
</dbReference>
<protein>
    <submittedName>
        <fullName evidence="1">Uncharacterized protein</fullName>
    </submittedName>
</protein>
<dbReference type="Proteomes" id="UP000013111">
    <property type="component" value="Unassembled WGS sequence"/>
</dbReference>
<gene>
    <name evidence="1" type="ORF">BN437_1561</name>
</gene>
<comment type="caution">
    <text evidence="1">The sequence shown here is derived from an EMBL/GenBank/DDBJ whole genome shotgun (WGS) entry which is preliminary data.</text>
</comment>
<evidence type="ECO:0000313" key="2">
    <source>
        <dbReference type="Proteomes" id="UP000013111"/>
    </source>
</evidence>
<name>A0A831EQH3_ERWAM</name>
<evidence type="ECO:0000313" key="1">
    <source>
        <dbReference type="EMBL" id="CCO93496.1"/>
    </source>
</evidence>
<dbReference type="AlphaFoldDB" id="A0A831EQH3"/>
<accession>A0A831EQH3</accession>